<feature type="domain" description="FAS1" evidence="1">
    <location>
        <begin position="38"/>
        <end position="205"/>
    </location>
</feature>
<dbReference type="Pfam" id="PF02469">
    <property type="entry name" value="Fasciclin"/>
    <property type="match status" value="1"/>
</dbReference>
<accession>A0ABR7CYY1</accession>
<dbReference type="PROSITE" id="PS50213">
    <property type="entry name" value="FAS1"/>
    <property type="match status" value="1"/>
</dbReference>
<dbReference type="RefSeq" id="WP_186975165.1">
    <property type="nucleotide sequence ID" value="NZ_JACOOH010000002.1"/>
</dbReference>
<dbReference type="EMBL" id="JACOOH010000002">
    <property type="protein sequence ID" value="MBC5620370.1"/>
    <property type="molecule type" value="Genomic_DNA"/>
</dbReference>
<dbReference type="InterPro" id="IPR036378">
    <property type="entry name" value="FAS1_dom_sf"/>
</dbReference>
<reference evidence="2 3" key="1">
    <citation type="submission" date="2020-08" db="EMBL/GenBank/DDBJ databases">
        <title>Genome public.</title>
        <authorList>
            <person name="Liu C."/>
            <person name="Sun Q."/>
        </authorList>
    </citation>
    <scope>NUCLEOTIDE SEQUENCE [LARGE SCALE GENOMIC DNA]</scope>
    <source>
        <strain evidence="2 3">NSJ-56</strain>
    </source>
</reference>
<evidence type="ECO:0000313" key="3">
    <source>
        <dbReference type="Proteomes" id="UP000646484"/>
    </source>
</evidence>
<name>A0ABR7CYY1_9BACT</name>
<dbReference type="Proteomes" id="UP000646484">
    <property type="component" value="Unassembled WGS sequence"/>
</dbReference>
<proteinExistence type="predicted"/>
<sequence>MKALQYIWMCICILPFLAGCDTKQDWIDTGIASPYHDCSIMEYLRRDKYNWELTVEMIERADLTDLFEGNDPDYKEITFFAPPSYSVLRYLWDDNKEAVNELTPEFCREMILNHVVKGKILKSDIAYRNPDYSITDSNQDGGTDLMCLGGNRLKIYVDKSPYAGVPDAGPETLYLYSFSVRNHVPLATPDIQPLNGVVHALNYNYILGKI</sequence>
<gene>
    <name evidence="2" type="ORF">H8S64_04600</name>
</gene>
<evidence type="ECO:0000313" key="2">
    <source>
        <dbReference type="EMBL" id="MBC5620370.1"/>
    </source>
</evidence>
<dbReference type="SUPFAM" id="SSF82153">
    <property type="entry name" value="FAS1 domain"/>
    <property type="match status" value="1"/>
</dbReference>
<dbReference type="PROSITE" id="PS51257">
    <property type="entry name" value="PROKAR_LIPOPROTEIN"/>
    <property type="match status" value="1"/>
</dbReference>
<evidence type="ECO:0000259" key="1">
    <source>
        <dbReference type="PROSITE" id="PS50213"/>
    </source>
</evidence>
<protein>
    <submittedName>
        <fullName evidence="2">Fasciclin domain-containing protein</fullName>
    </submittedName>
</protein>
<keyword evidence="3" id="KW-1185">Reference proteome</keyword>
<organism evidence="2 3">
    <name type="scientific">Butyricimonas hominis</name>
    <dbReference type="NCBI Taxonomy" id="2763032"/>
    <lineage>
        <taxon>Bacteria</taxon>
        <taxon>Pseudomonadati</taxon>
        <taxon>Bacteroidota</taxon>
        <taxon>Bacteroidia</taxon>
        <taxon>Bacteroidales</taxon>
        <taxon>Odoribacteraceae</taxon>
        <taxon>Butyricimonas</taxon>
    </lineage>
</organism>
<dbReference type="InterPro" id="IPR000782">
    <property type="entry name" value="FAS1_domain"/>
</dbReference>
<comment type="caution">
    <text evidence="2">The sequence shown here is derived from an EMBL/GenBank/DDBJ whole genome shotgun (WGS) entry which is preliminary data.</text>
</comment>
<dbReference type="Gene3D" id="2.30.180.10">
    <property type="entry name" value="FAS1 domain"/>
    <property type="match status" value="1"/>
</dbReference>